<dbReference type="AlphaFoldDB" id="A0AAJ7SWD3"/>
<evidence type="ECO:0000256" key="1">
    <source>
        <dbReference type="ARBA" id="ARBA00010984"/>
    </source>
</evidence>
<dbReference type="InterPro" id="IPR029356">
    <property type="entry name" value="FAM53"/>
</dbReference>
<organism evidence="3 4">
    <name type="scientific">Petromyzon marinus</name>
    <name type="common">Sea lamprey</name>
    <dbReference type="NCBI Taxonomy" id="7757"/>
    <lineage>
        <taxon>Eukaryota</taxon>
        <taxon>Metazoa</taxon>
        <taxon>Chordata</taxon>
        <taxon>Craniata</taxon>
        <taxon>Vertebrata</taxon>
        <taxon>Cyclostomata</taxon>
        <taxon>Hyperoartia</taxon>
        <taxon>Petromyzontiformes</taxon>
        <taxon>Petromyzontidae</taxon>
        <taxon>Petromyzon</taxon>
    </lineage>
</organism>
<comment type="similarity">
    <text evidence="1">Belongs to the FAM53 family.</text>
</comment>
<name>A0AAJ7SWD3_PETMA</name>
<feature type="region of interest" description="Disordered" evidence="2">
    <location>
        <begin position="69"/>
        <end position="107"/>
    </location>
</feature>
<feature type="region of interest" description="Disordered" evidence="2">
    <location>
        <begin position="455"/>
        <end position="519"/>
    </location>
</feature>
<reference evidence="4" key="1">
    <citation type="submission" date="2025-08" db="UniProtKB">
        <authorList>
            <consortium name="RefSeq"/>
        </authorList>
    </citation>
    <scope>IDENTIFICATION</scope>
    <source>
        <tissue evidence="4">Sperm</tissue>
    </source>
</reference>
<dbReference type="GeneID" id="116940720"/>
<feature type="compositionally biased region" description="Acidic residues" evidence="2">
    <location>
        <begin position="481"/>
        <end position="490"/>
    </location>
</feature>
<feature type="compositionally biased region" description="Low complexity" evidence="2">
    <location>
        <begin position="464"/>
        <end position="480"/>
    </location>
</feature>
<feature type="compositionally biased region" description="Acidic residues" evidence="2">
    <location>
        <begin position="509"/>
        <end position="519"/>
    </location>
</feature>
<proteinExistence type="inferred from homology"/>
<dbReference type="GO" id="GO:0006606">
    <property type="term" value="P:protein import into nucleus"/>
    <property type="evidence" value="ECO:0007669"/>
    <property type="project" value="TreeGrafter"/>
</dbReference>
<protein>
    <submittedName>
        <fullName evidence="4">Protein FAM53A</fullName>
    </submittedName>
</protein>
<accession>A0AAJ7SWD3</accession>
<dbReference type="PANTHER" id="PTHR28567:SF3">
    <property type="entry name" value="PROTEIN FAM53A-LIKE ISOFORM X1"/>
    <property type="match status" value="1"/>
</dbReference>
<feature type="compositionally biased region" description="Gly residues" evidence="2">
    <location>
        <begin position="77"/>
        <end position="88"/>
    </location>
</feature>
<feature type="compositionally biased region" description="Low complexity" evidence="2">
    <location>
        <begin position="95"/>
        <end position="107"/>
    </location>
</feature>
<dbReference type="PANTHER" id="PTHR28567">
    <property type="entry name" value="PROTEIN FAM53A-LIKE ISOFORM X1"/>
    <property type="match status" value="1"/>
</dbReference>
<dbReference type="GO" id="GO:0005634">
    <property type="term" value="C:nucleus"/>
    <property type="evidence" value="ECO:0007669"/>
    <property type="project" value="TreeGrafter"/>
</dbReference>
<evidence type="ECO:0000256" key="2">
    <source>
        <dbReference type="SAM" id="MobiDB-lite"/>
    </source>
</evidence>
<dbReference type="KEGG" id="pmrn:116940720"/>
<dbReference type="RefSeq" id="XP_032806785.1">
    <property type="nucleotide sequence ID" value="XM_032950894.1"/>
</dbReference>
<keyword evidence="3" id="KW-1185">Reference proteome</keyword>
<gene>
    <name evidence="4" type="primary">FAM53A</name>
</gene>
<dbReference type="Proteomes" id="UP001318040">
    <property type="component" value="Chromosome 9"/>
</dbReference>
<dbReference type="CTD" id="152877"/>
<sequence length="519" mass="53839">MVTLITEKLKSQALEDSSRQSTGLYPAQKLTRGPAWFLYDFAGKNKGKTSIWNMFSQTCPIKIRPKPSVAMTAAPGTGPGSAANGGGRHSSPRHGANAGAGPNGAAATSSSAVVTGLIRELNINETLVGGGGGGSPLTPPSKRHCRSLSVPEELSRCRSPWKPGSKIWTPVTKRRCHSGGSATLQRCNSQGSAAASMVQRPFLGCGASSAYFKPTVTYAGSGCCLAKASNSRATAVSQASGVGCGAPFQGWGSVGGAGGFPCFPAPVTPPESPVPRPASASAGWGLSGHMDERSCTPWGQCLWAPASAPLGSSSAAESQAAAVAAEAGPGAGPPFHLLEARRRLSLSQERITESGRALLWGHAGGTPETGRRAAPTHVTTAGTGHSRLPRCRSQPCVSNERKSGLKRRRDDDVRWIRPSLDFLKMTSQTLKNSQSLCSLDDEMEAASPALETIVSPSEGEGHLAAAYARAARSSSSSSTGSDEDDDEEAEDVRKEKSDGGGGVFHLDCDELDVDEIEKN</sequence>
<evidence type="ECO:0000313" key="3">
    <source>
        <dbReference type="Proteomes" id="UP001318040"/>
    </source>
</evidence>
<feature type="region of interest" description="Disordered" evidence="2">
    <location>
        <begin position="361"/>
        <end position="410"/>
    </location>
</feature>
<feature type="compositionally biased region" description="Basic and acidic residues" evidence="2">
    <location>
        <begin position="399"/>
        <end position="410"/>
    </location>
</feature>
<dbReference type="Pfam" id="PF15242">
    <property type="entry name" value="FAM53"/>
    <property type="match status" value="2"/>
</dbReference>
<evidence type="ECO:0000313" key="4">
    <source>
        <dbReference type="RefSeq" id="XP_032806785.1"/>
    </source>
</evidence>